<sequence length="223" mass="25356">MKSKFSEMYFYLQNLGIDTHEESSKSESPVQGAYMSKKSQFNPTRQIKKKSLKQSHKEISSSKEWSKSTACLTQEARSDPMYSQGVYASHPNELDIIFNEKSKFSRRFSKQGKTGDAAGTVKRSFSLSRFFRRCSKSRDLLDEHTEDVNAYLPEPPNLGRIYLTSSINFDSGSWNSLLEDQPRQLTGLHPPPKQSSNRSLASKAEQALNTDTLRPKSEQVNNE</sequence>
<keyword evidence="3" id="KW-1185">Reference proteome</keyword>
<evidence type="ECO:0000313" key="4">
    <source>
        <dbReference type="WBParaSite" id="HNAJ_0000475301-mRNA-1"/>
    </source>
</evidence>
<gene>
    <name evidence="2" type="ORF">HNAJ_LOCUS4751</name>
</gene>
<feature type="compositionally biased region" description="Polar residues" evidence="1">
    <location>
        <begin position="207"/>
        <end position="223"/>
    </location>
</feature>
<proteinExistence type="predicted"/>
<protein>
    <submittedName>
        <fullName evidence="4">Ras and Rab interactor 2</fullName>
    </submittedName>
</protein>
<accession>A0A0R3TCG4</accession>
<feature type="region of interest" description="Disordered" evidence="1">
    <location>
        <begin position="20"/>
        <end position="71"/>
    </location>
</feature>
<evidence type="ECO:0000313" key="3">
    <source>
        <dbReference type="Proteomes" id="UP000278807"/>
    </source>
</evidence>
<reference evidence="2 3" key="2">
    <citation type="submission" date="2018-11" db="EMBL/GenBank/DDBJ databases">
        <authorList>
            <consortium name="Pathogen Informatics"/>
        </authorList>
    </citation>
    <scope>NUCLEOTIDE SEQUENCE [LARGE SCALE GENOMIC DNA]</scope>
</reference>
<evidence type="ECO:0000256" key="1">
    <source>
        <dbReference type="SAM" id="MobiDB-lite"/>
    </source>
</evidence>
<dbReference type="Proteomes" id="UP000278807">
    <property type="component" value="Unassembled WGS sequence"/>
</dbReference>
<feature type="compositionally biased region" description="Basic and acidic residues" evidence="1">
    <location>
        <begin position="55"/>
        <end position="66"/>
    </location>
</feature>
<dbReference type="EMBL" id="UZAE01003582">
    <property type="protein sequence ID" value="VDO00611.1"/>
    <property type="molecule type" value="Genomic_DNA"/>
</dbReference>
<name>A0A0R3TCG4_RODNA</name>
<reference evidence="4" key="1">
    <citation type="submission" date="2017-02" db="UniProtKB">
        <authorList>
            <consortium name="WormBaseParasite"/>
        </authorList>
    </citation>
    <scope>IDENTIFICATION</scope>
</reference>
<dbReference type="AlphaFoldDB" id="A0A0R3TCG4"/>
<organism evidence="4">
    <name type="scientific">Rodentolepis nana</name>
    <name type="common">Dwarf tapeworm</name>
    <name type="synonym">Hymenolepis nana</name>
    <dbReference type="NCBI Taxonomy" id="102285"/>
    <lineage>
        <taxon>Eukaryota</taxon>
        <taxon>Metazoa</taxon>
        <taxon>Spiralia</taxon>
        <taxon>Lophotrochozoa</taxon>
        <taxon>Platyhelminthes</taxon>
        <taxon>Cestoda</taxon>
        <taxon>Eucestoda</taxon>
        <taxon>Cyclophyllidea</taxon>
        <taxon>Hymenolepididae</taxon>
        <taxon>Rodentolepis</taxon>
    </lineage>
</organism>
<dbReference type="OrthoDB" id="6273184at2759"/>
<dbReference type="WBParaSite" id="HNAJ_0000475301-mRNA-1">
    <property type="protein sequence ID" value="HNAJ_0000475301-mRNA-1"/>
    <property type="gene ID" value="HNAJ_0000475301"/>
</dbReference>
<evidence type="ECO:0000313" key="2">
    <source>
        <dbReference type="EMBL" id="VDO00611.1"/>
    </source>
</evidence>
<feature type="region of interest" description="Disordered" evidence="1">
    <location>
        <begin position="180"/>
        <end position="223"/>
    </location>
</feature>